<evidence type="ECO:0000313" key="1">
    <source>
        <dbReference type="EMBL" id="CAG9933675.1"/>
    </source>
</evidence>
<sequence>MRYTLVQAATPDINTIPYMSAALHTKVNLTIRMTSFSILIGFQYLKNIDCHSHVMLRG</sequence>
<dbReference type="EMBL" id="OU912926">
    <property type="protein sequence ID" value="CAG9933675.1"/>
    <property type="molecule type" value="Genomic_DNA"/>
</dbReference>
<gene>
    <name evidence="1" type="ORF">NTG6680_2426</name>
</gene>
<organism evidence="1 2">
    <name type="scientific">Candidatus Nitrotoga arctica</name>
    <dbReference type="NCBI Taxonomy" id="453162"/>
    <lineage>
        <taxon>Bacteria</taxon>
        <taxon>Pseudomonadati</taxon>
        <taxon>Pseudomonadota</taxon>
        <taxon>Betaproteobacteria</taxon>
        <taxon>Nitrosomonadales</taxon>
        <taxon>Gallionellaceae</taxon>
        <taxon>Candidatus Nitrotoga</taxon>
    </lineage>
</organism>
<evidence type="ECO:0000313" key="2">
    <source>
        <dbReference type="Proteomes" id="UP000839052"/>
    </source>
</evidence>
<proteinExistence type="predicted"/>
<accession>A0ABM8Z1A0</accession>
<name>A0ABM8Z1A0_9PROT</name>
<dbReference type="Proteomes" id="UP000839052">
    <property type="component" value="Chromosome"/>
</dbReference>
<reference evidence="1 2" key="1">
    <citation type="submission" date="2021-10" db="EMBL/GenBank/DDBJ databases">
        <authorList>
            <person name="Koch H."/>
        </authorList>
    </citation>
    <scope>NUCLEOTIDE SEQUENCE [LARGE SCALE GENOMIC DNA]</scope>
    <source>
        <strain evidence="1">6680</strain>
    </source>
</reference>
<keyword evidence="2" id="KW-1185">Reference proteome</keyword>
<protein>
    <submittedName>
        <fullName evidence="1">Uncharacterized protein</fullName>
    </submittedName>
</protein>